<dbReference type="Ensembl" id="ENSPTXT00000023853.1">
    <property type="protein sequence ID" value="ENSPTXP00000023136.1"/>
    <property type="gene ID" value="ENSPTXG00000016042.1"/>
</dbReference>
<dbReference type="InterPro" id="IPR003309">
    <property type="entry name" value="SCAN_dom"/>
</dbReference>
<feature type="region of interest" description="Disordered" evidence="2">
    <location>
        <begin position="1"/>
        <end position="37"/>
    </location>
</feature>
<keyword evidence="1" id="KW-0539">Nucleus</keyword>
<evidence type="ECO:0000313" key="4">
    <source>
        <dbReference type="Ensembl" id="ENSPTXP00000023136.1"/>
    </source>
</evidence>
<dbReference type="PANTHER" id="PTHR45935:SF15">
    <property type="entry name" value="SCAN BOX DOMAIN-CONTAINING PROTEIN"/>
    <property type="match status" value="1"/>
</dbReference>
<dbReference type="Gene3D" id="1.10.4020.10">
    <property type="entry name" value="DNA breaking-rejoining enzymes"/>
    <property type="match status" value="1"/>
</dbReference>
<dbReference type="PROSITE" id="PS50804">
    <property type="entry name" value="SCAN_BOX"/>
    <property type="match status" value="1"/>
</dbReference>
<dbReference type="SMART" id="SM00431">
    <property type="entry name" value="SCAN"/>
    <property type="match status" value="1"/>
</dbReference>
<dbReference type="Pfam" id="PF02023">
    <property type="entry name" value="SCAN"/>
    <property type="match status" value="1"/>
</dbReference>
<dbReference type="SUPFAM" id="SSF47353">
    <property type="entry name" value="Retrovirus capsid dimerization domain-like"/>
    <property type="match status" value="1"/>
</dbReference>
<organism evidence="4 5">
    <name type="scientific">Pseudonaja textilis</name>
    <name type="common">Eastern brown snake</name>
    <dbReference type="NCBI Taxonomy" id="8673"/>
    <lineage>
        <taxon>Eukaryota</taxon>
        <taxon>Metazoa</taxon>
        <taxon>Chordata</taxon>
        <taxon>Craniata</taxon>
        <taxon>Vertebrata</taxon>
        <taxon>Euteleostomi</taxon>
        <taxon>Lepidosauria</taxon>
        <taxon>Squamata</taxon>
        <taxon>Bifurcata</taxon>
        <taxon>Unidentata</taxon>
        <taxon>Episquamata</taxon>
        <taxon>Toxicofera</taxon>
        <taxon>Serpentes</taxon>
        <taxon>Colubroidea</taxon>
        <taxon>Elapidae</taxon>
        <taxon>Hydrophiinae</taxon>
        <taxon>Pseudonaja</taxon>
    </lineage>
</organism>
<evidence type="ECO:0000256" key="2">
    <source>
        <dbReference type="SAM" id="MobiDB-lite"/>
    </source>
</evidence>
<feature type="compositionally biased region" description="Polar residues" evidence="2">
    <location>
        <begin position="14"/>
        <end position="25"/>
    </location>
</feature>
<dbReference type="InterPro" id="IPR050916">
    <property type="entry name" value="SCAN-C2H2_zinc_finger"/>
</dbReference>
<dbReference type="Proteomes" id="UP000472273">
    <property type="component" value="Unplaced"/>
</dbReference>
<evidence type="ECO:0000259" key="3">
    <source>
        <dbReference type="PROSITE" id="PS50804"/>
    </source>
</evidence>
<keyword evidence="5" id="KW-1185">Reference proteome</keyword>
<feature type="domain" description="SCAN box" evidence="3">
    <location>
        <begin position="52"/>
        <end position="109"/>
    </location>
</feature>
<sequence length="109" mass="12384">MSEGPDGPGRNAVSKHSSGILSNLNAKGDDRRIKPISINNNSSTAEIQQHCFHRFCYQQAEEPQEVCSQFQELCHYWLEPESLMKEQILELLILEQFLTVLPKGIQSQV</sequence>
<proteinExistence type="predicted"/>
<dbReference type="AlphaFoldDB" id="A0A670ZJV0"/>
<evidence type="ECO:0000313" key="5">
    <source>
        <dbReference type="Proteomes" id="UP000472273"/>
    </source>
</evidence>
<dbReference type="InterPro" id="IPR038269">
    <property type="entry name" value="SCAN_sf"/>
</dbReference>
<reference evidence="4" key="1">
    <citation type="submission" date="2025-08" db="UniProtKB">
        <authorList>
            <consortium name="Ensembl"/>
        </authorList>
    </citation>
    <scope>IDENTIFICATION</scope>
</reference>
<dbReference type="GeneTree" id="ENSGT00940000154715"/>
<evidence type="ECO:0000256" key="1">
    <source>
        <dbReference type="ARBA" id="ARBA00023242"/>
    </source>
</evidence>
<accession>A0A670ZJV0</accession>
<name>A0A670ZJV0_PSETE</name>
<reference evidence="4" key="2">
    <citation type="submission" date="2025-09" db="UniProtKB">
        <authorList>
            <consortium name="Ensembl"/>
        </authorList>
    </citation>
    <scope>IDENTIFICATION</scope>
</reference>
<dbReference type="PANTHER" id="PTHR45935">
    <property type="entry name" value="PROTEIN ZBED8-RELATED"/>
    <property type="match status" value="1"/>
</dbReference>
<protein>
    <recommendedName>
        <fullName evidence="3">SCAN box domain-containing protein</fullName>
    </recommendedName>
</protein>